<evidence type="ECO:0000313" key="2">
    <source>
        <dbReference type="WBParaSite" id="ACRNAN_Path_724.g2741.t1"/>
    </source>
</evidence>
<keyword evidence="1" id="KW-1185">Reference proteome</keyword>
<dbReference type="WBParaSite" id="ACRNAN_Path_724.g2741.t1">
    <property type="protein sequence ID" value="ACRNAN_Path_724.g2741.t1"/>
    <property type="gene ID" value="ACRNAN_Path_724.g2741"/>
</dbReference>
<dbReference type="AlphaFoldDB" id="A0A914CAI1"/>
<protein>
    <submittedName>
        <fullName evidence="2">Uncharacterized protein</fullName>
    </submittedName>
</protein>
<sequence length="220" mass="25925">MGVEVLKDIREKVEDSNWRITPYRNGIKPSETLNEIITDSFDDVKRRGRYASHCNYYEMYNPYTTLGGLRTSPTYSQLAPTNGMRYRDRYSSILSDLRPYNSYKPKQGEWKSSLEKFQHPTKHSTNAVCISEPPHVPYPPVLRRTFSVPVDPPRHRNFASYWEGRTKGLDYSEPFLYEHASNYDLEENRRYQRLYAAARLVPYQPSARHGRQILLTPYLF</sequence>
<evidence type="ECO:0000313" key="1">
    <source>
        <dbReference type="Proteomes" id="UP000887540"/>
    </source>
</evidence>
<dbReference type="Proteomes" id="UP000887540">
    <property type="component" value="Unplaced"/>
</dbReference>
<proteinExistence type="predicted"/>
<organism evidence="1 2">
    <name type="scientific">Acrobeloides nanus</name>
    <dbReference type="NCBI Taxonomy" id="290746"/>
    <lineage>
        <taxon>Eukaryota</taxon>
        <taxon>Metazoa</taxon>
        <taxon>Ecdysozoa</taxon>
        <taxon>Nematoda</taxon>
        <taxon>Chromadorea</taxon>
        <taxon>Rhabditida</taxon>
        <taxon>Tylenchina</taxon>
        <taxon>Cephalobomorpha</taxon>
        <taxon>Cephaloboidea</taxon>
        <taxon>Cephalobidae</taxon>
        <taxon>Acrobeloides</taxon>
    </lineage>
</organism>
<reference evidence="2" key="1">
    <citation type="submission" date="2022-11" db="UniProtKB">
        <authorList>
            <consortium name="WormBaseParasite"/>
        </authorList>
    </citation>
    <scope>IDENTIFICATION</scope>
</reference>
<accession>A0A914CAI1</accession>
<name>A0A914CAI1_9BILA</name>